<reference evidence="10" key="2">
    <citation type="submission" date="2021-04" db="EMBL/GenBank/DDBJ databases">
        <authorList>
            <person name="Gilroy R."/>
        </authorList>
    </citation>
    <scope>NUCLEOTIDE SEQUENCE</scope>
    <source>
        <strain evidence="10">ChiW7-2402</strain>
    </source>
</reference>
<dbReference type="NCBIfam" id="NF000585">
    <property type="entry name" value="PRK00010.1"/>
    <property type="match status" value="1"/>
</dbReference>
<dbReference type="GO" id="GO:0000049">
    <property type="term" value="F:tRNA binding"/>
    <property type="evidence" value="ECO:0007669"/>
    <property type="project" value="UniProtKB-UniRule"/>
</dbReference>
<evidence type="ECO:0000256" key="4">
    <source>
        <dbReference type="ARBA" id="ARBA00035245"/>
    </source>
</evidence>
<dbReference type="GO" id="GO:1990904">
    <property type="term" value="C:ribonucleoprotein complex"/>
    <property type="evidence" value="ECO:0007669"/>
    <property type="project" value="UniProtKB-KW"/>
</dbReference>
<evidence type="ECO:0000256" key="3">
    <source>
        <dbReference type="ARBA" id="ARBA00023274"/>
    </source>
</evidence>
<dbReference type="Pfam" id="PF00673">
    <property type="entry name" value="Ribosomal_L5_C"/>
    <property type="match status" value="1"/>
</dbReference>
<comment type="function">
    <text evidence="6">This is 1 of the proteins that bind and probably mediate the attachment of the 5S RNA into the large ribosomal subunit, where it forms part of the central protuberance. In the 70S ribosome it contacts protein S13 of the 30S subunit (bridge B1b), connecting the 2 subunits; this bridge is implicated in subunit movement. Contacts the P site tRNA; the 5S rRNA and some of its associated proteins might help stabilize positioning of ribosome-bound tRNAs.</text>
</comment>
<dbReference type="InterPro" id="IPR031310">
    <property type="entry name" value="Ribosomal_uL5_N"/>
</dbReference>
<gene>
    <name evidence="6 10" type="primary">rplE</name>
    <name evidence="10" type="ORF">H9964_07250</name>
</gene>
<accession>A0A9D2G6U6</accession>
<dbReference type="PIRSF" id="PIRSF002161">
    <property type="entry name" value="Ribosomal_L5"/>
    <property type="match status" value="1"/>
</dbReference>
<feature type="domain" description="Large ribosomal subunit protein uL5 C-terminal" evidence="9">
    <location>
        <begin position="102"/>
        <end position="194"/>
    </location>
</feature>
<dbReference type="InterPro" id="IPR031309">
    <property type="entry name" value="Ribosomal_uL5_C"/>
</dbReference>
<evidence type="ECO:0000256" key="2">
    <source>
        <dbReference type="ARBA" id="ARBA00022980"/>
    </source>
</evidence>
<name>A0A9D2G6U6_9FIRM</name>
<comment type="function">
    <text evidence="5">This is one of the proteins that bind and probably mediate the attachment of the 5S RNA into the large ribosomal subunit, where it forms part of the central protuberance. In the 70S ribosome it contacts protein S13 of the 30S subunit (bridge B1b), connecting the 2 subunits; this bridge is implicated in subunit movement. Contacts the P site tRNA; the 5S rRNA and some of its associated proteins might help stabilize positioning of ribosome-bound tRNAs.</text>
</comment>
<dbReference type="SUPFAM" id="SSF55282">
    <property type="entry name" value="RL5-like"/>
    <property type="match status" value="1"/>
</dbReference>
<keyword evidence="6" id="KW-0694">RNA-binding</keyword>
<dbReference type="Gene3D" id="3.30.1440.10">
    <property type="match status" value="1"/>
</dbReference>
<dbReference type="FunFam" id="3.30.1440.10:FF:000001">
    <property type="entry name" value="50S ribosomal protein L5"/>
    <property type="match status" value="1"/>
</dbReference>
<dbReference type="InterPro" id="IPR022803">
    <property type="entry name" value="Ribosomal_uL5_dom_sf"/>
</dbReference>
<keyword evidence="6" id="KW-0699">rRNA-binding</keyword>
<organism evidence="10 11">
    <name type="scientific">Candidatus Gallimonas intestinavium</name>
    <dbReference type="NCBI Taxonomy" id="2838603"/>
    <lineage>
        <taxon>Bacteria</taxon>
        <taxon>Bacillati</taxon>
        <taxon>Bacillota</taxon>
        <taxon>Clostridia</taxon>
        <taxon>Candidatus Gallimonas</taxon>
    </lineage>
</organism>
<evidence type="ECO:0000256" key="6">
    <source>
        <dbReference type="HAMAP-Rule" id="MF_01333"/>
    </source>
</evidence>
<dbReference type="GO" id="GO:0003735">
    <property type="term" value="F:structural constituent of ribosome"/>
    <property type="evidence" value="ECO:0007669"/>
    <property type="project" value="InterPro"/>
</dbReference>
<evidence type="ECO:0000313" key="11">
    <source>
        <dbReference type="Proteomes" id="UP000824102"/>
    </source>
</evidence>
<dbReference type="GO" id="GO:0019843">
    <property type="term" value="F:rRNA binding"/>
    <property type="evidence" value="ECO:0007669"/>
    <property type="project" value="UniProtKB-UniRule"/>
</dbReference>
<evidence type="ECO:0000256" key="7">
    <source>
        <dbReference type="RuleBase" id="RU003930"/>
    </source>
</evidence>
<dbReference type="GO" id="GO:0005840">
    <property type="term" value="C:ribosome"/>
    <property type="evidence" value="ECO:0007669"/>
    <property type="project" value="UniProtKB-KW"/>
</dbReference>
<feature type="domain" description="Large ribosomal subunit protein uL5 N-terminal" evidence="8">
    <location>
        <begin position="41"/>
        <end position="97"/>
    </location>
</feature>
<evidence type="ECO:0000256" key="1">
    <source>
        <dbReference type="ARBA" id="ARBA00008553"/>
    </source>
</evidence>
<keyword evidence="2 6" id="KW-0689">Ribosomal protein</keyword>
<dbReference type="PANTHER" id="PTHR11994">
    <property type="entry name" value="60S RIBOSOMAL PROTEIN L11-RELATED"/>
    <property type="match status" value="1"/>
</dbReference>
<proteinExistence type="inferred from homology"/>
<keyword evidence="6" id="KW-0820">tRNA-binding</keyword>
<dbReference type="GO" id="GO:0006412">
    <property type="term" value="P:translation"/>
    <property type="evidence" value="ECO:0007669"/>
    <property type="project" value="UniProtKB-UniRule"/>
</dbReference>
<dbReference type="HAMAP" id="MF_01333_B">
    <property type="entry name" value="Ribosomal_uL5_B"/>
    <property type="match status" value="1"/>
</dbReference>
<evidence type="ECO:0000313" key="10">
    <source>
        <dbReference type="EMBL" id="HIZ73361.1"/>
    </source>
</evidence>
<dbReference type="Pfam" id="PF00281">
    <property type="entry name" value="Ribosomal_L5"/>
    <property type="match status" value="1"/>
</dbReference>
<dbReference type="Proteomes" id="UP000824102">
    <property type="component" value="Unassembled WGS sequence"/>
</dbReference>
<comment type="caution">
    <text evidence="10">The sequence shown here is derived from an EMBL/GenBank/DDBJ whole genome shotgun (WGS) entry which is preliminary data.</text>
</comment>
<comment type="similarity">
    <text evidence="1 6 7">Belongs to the universal ribosomal protein uL5 family.</text>
</comment>
<dbReference type="InterPro" id="IPR020930">
    <property type="entry name" value="Ribosomal_uL5_bac-type"/>
</dbReference>
<evidence type="ECO:0000259" key="9">
    <source>
        <dbReference type="Pfam" id="PF00673"/>
    </source>
</evidence>
<dbReference type="AlphaFoldDB" id="A0A9D2G6U6"/>
<keyword evidence="3 6" id="KW-0687">Ribonucleoprotein</keyword>
<reference evidence="10" key="1">
    <citation type="journal article" date="2021" name="PeerJ">
        <title>Extensive microbial diversity within the chicken gut microbiome revealed by metagenomics and culture.</title>
        <authorList>
            <person name="Gilroy R."/>
            <person name="Ravi A."/>
            <person name="Getino M."/>
            <person name="Pursley I."/>
            <person name="Horton D.L."/>
            <person name="Alikhan N.F."/>
            <person name="Baker D."/>
            <person name="Gharbi K."/>
            <person name="Hall N."/>
            <person name="Watson M."/>
            <person name="Adriaenssens E.M."/>
            <person name="Foster-Nyarko E."/>
            <person name="Jarju S."/>
            <person name="Secka A."/>
            <person name="Antonio M."/>
            <person name="Oren A."/>
            <person name="Chaudhuri R.R."/>
            <person name="La Ragione R."/>
            <person name="Hildebrand F."/>
            <person name="Pallen M.J."/>
        </authorList>
    </citation>
    <scope>NUCLEOTIDE SEQUENCE</scope>
    <source>
        <strain evidence="10">ChiW7-2402</strain>
    </source>
</reference>
<protein>
    <recommendedName>
        <fullName evidence="4 6">Large ribosomal subunit protein uL5</fullName>
    </recommendedName>
</protein>
<sequence length="196" mass="22135">MAKKESSAVAEEKAPAAKSRVKVQYDTEVVPYLMKKFGYKSVMQVPRIEKIVINTGLGDIKDNQKSMQITEGELKLITGQKPIYCKATKSVANFKVREGMNVGLKVTLRGKRMYDFYDKLVSIALPRVRDFRGVSAKAFDGRGNYALGLKEQLIFPEITYDQVEKIRGMDVCIVTTAQTDEEARELLRLLGMPFKK</sequence>
<evidence type="ECO:0000256" key="5">
    <source>
        <dbReference type="ARBA" id="ARBA00058604"/>
    </source>
</evidence>
<dbReference type="InterPro" id="IPR002132">
    <property type="entry name" value="Ribosomal_uL5"/>
</dbReference>
<evidence type="ECO:0000259" key="8">
    <source>
        <dbReference type="Pfam" id="PF00281"/>
    </source>
</evidence>
<comment type="subunit">
    <text evidence="6">Part of the 50S ribosomal subunit; part of the 5S rRNA/L5/L18/L25 subcomplex. Contacts the 5S rRNA and the P site tRNA. Forms a bridge to the 30S subunit in the 70S ribosome.</text>
</comment>
<dbReference type="EMBL" id="DXBB01000105">
    <property type="protein sequence ID" value="HIZ73361.1"/>
    <property type="molecule type" value="Genomic_DNA"/>
</dbReference>